<evidence type="ECO:0000313" key="5">
    <source>
        <dbReference type="Proteomes" id="UP001230145"/>
    </source>
</evidence>
<keyword evidence="1" id="KW-0227">DNA damage</keyword>
<proteinExistence type="predicted"/>
<sequence length="547" mass="61378">MSEPIVSSVESEYARFLSKLNAADWVRHGHAHYSQTAGTTCPYCQQTLPTDFEQTLKACFDTEYDRKIQALDTFSRTYKQATAAIERMPLSRDLGPMPEQADLSTYDTLVTAIKDRLSSNLNQIDNKLNAPSTTVTLQPLGELVDQVRNTVSTINAAISEHNATVANQQTRRQECEVKAGQVVAHMLDQQIRRYTEEKDELTEKQRKARALEQDAKTRASNALRDIHRLEETAVNTTAVMNRINEHLRRSGFQGFRLIAHPSHNGNYQVVRDSGNIAQELSEGEQNFIAFLYFYFLLQGSTQPTSTASKAVVVIDDPVSSLDTDALDIVASLVRGLISDCSNLANPTYRGPDDSLIEQMFILSHNPYFMDAVSRTRVKDYRYVSLFHLTKKNNQSTVNACVRQSATAPTELENYSPVMNAYAAMWQEYQEVTSPHALLAICQRILDHYFLHITGHSAHSLTSQILEVNRDRFITRLPDGSEDATALQHAQALLARLDTNLGVSAFDDVYASTELNEPQCRLAFETIFQAMGQGQHFEMMTGQRGGHP</sequence>
<dbReference type="InterPro" id="IPR026866">
    <property type="entry name" value="CR006_AAA"/>
</dbReference>
<evidence type="ECO:0000313" key="4">
    <source>
        <dbReference type="EMBL" id="MDP9832791.1"/>
    </source>
</evidence>
<dbReference type="EMBL" id="JAUSQL010000001">
    <property type="protein sequence ID" value="MDP9832791.1"/>
    <property type="molecule type" value="Genomic_DNA"/>
</dbReference>
<feature type="coiled-coil region" evidence="2">
    <location>
        <begin position="184"/>
        <end position="232"/>
    </location>
</feature>
<keyword evidence="5" id="KW-1185">Reference proteome</keyword>
<dbReference type="PANTHER" id="PTHR32182">
    <property type="entry name" value="DNA REPLICATION AND REPAIR PROTEIN RECF"/>
    <property type="match status" value="1"/>
</dbReference>
<evidence type="ECO:0000256" key="1">
    <source>
        <dbReference type="ARBA" id="ARBA00023236"/>
    </source>
</evidence>
<organism evidence="4 5">
    <name type="scientific">Trueperella abortisuis</name>
    <dbReference type="NCBI Taxonomy" id="445930"/>
    <lineage>
        <taxon>Bacteria</taxon>
        <taxon>Bacillati</taxon>
        <taxon>Actinomycetota</taxon>
        <taxon>Actinomycetes</taxon>
        <taxon>Actinomycetales</taxon>
        <taxon>Actinomycetaceae</taxon>
        <taxon>Trueperella</taxon>
    </lineage>
</organism>
<evidence type="ECO:0000256" key="2">
    <source>
        <dbReference type="SAM" id="Coils"/>
    </source>
</evidence>
<reference evidence="4 5" key="1">
    <citation type="submission" date="2023-07" db="EMBL/GenBank/DDBJ databases">
        <title>Sequencing the genomes of 1000 actinobacteria strains.</title>
        <authorList>
            <person name="Klenk H.-P."/>
        </authorList>
    </citation>
    <scope>NUCLEOTIDE SEQUENCE [LARGE SCALE GENOMIC DNA]</scope>
    <source>
        <strain evidence="4 5">DSM 19515</strain>
    </source>
</reference>
<dbReference type="PANTHER" id="PTHR32182:SF22">
    <property type="entry name" value="ATP-DEPENDENT ENDONUCLEASE, OLD FAMILY-RELATED"/>
    <property type="match status" value="1"/>
</dbReference>
<dbReference type="SUPFAM" id="SSF52540">
    <property type="entry name" value="P-loop containing nucleoside triphosphate hydrolases"/>
    <property type="match status" value="1"/>
</dbReference>
<keyword evidence="1" id="KW-0742">SOS response</keyword>
<dbReference type="Proteomes" id="UP001230145">
    <property type="component" value="Unassembled WGS sequence"/>
</dbReference>
<dbReference type="Gene3D" id="3.40.50.300">
    <property type="entry name" value="P-loop containing nucleotide triphosphate hydrolases"/>
    <property type="match status" value="1"/>
</dbReference>
<feature type="domain" description="Protein CR006 P-loop" evidence="3">
    <location>
        <begin position="6"/>
        <end position="468"/>
    </location>
</feature>
<gene>
    <name evidence="4" type="ORF">J2S45_001470</name>
</gene>
<evidence type="ECO:0000259" key="3">
    <source>
        <dbReference type="Pfam" id="PF13166"/>
    </source>
</evidence>
<dbReference type="InterPro" id="IPR027417">
    <property type="entry name" value="P-loop_NTPase"/>
</dbReference>
<keyword evidence="2" id="KW-0175">Coiled coil</keyword>
<accession>A0ABT9PJA1</accession>
<name>A0ABT9PJA1_9ACTO</name>
<dbReference type="RefSeq" id="WP_307635006.1">
    <property type="nucleotide sequence ID" value="NZ_JAUSQL010000001.1"/>
</dbReference>
<comment type="caution">
    <text evidence="4">The sequence shown here is derived from an EMBL/GenBank/DDBJ whole genome shotgun (WGS) entry which is preliminary data.</text>
</comment>
<dbReference type="Pfam" id="PF13166">
    <property type="entry name" value="AAA_13"/>
    <property type="match status" value="1"/>
</dbReference>
<protein>
    <submittedName>
        <fullName evidence="4">Wobble nucleotide-excising tRNase</fullName>
    </submittedName>
</protein>